<dbReference type="PATRIC" id="fig|329854.7.peg.374"/>
<accession>A0A139LUA0</accession>
<name>A0A139LUA0_9BACE</name>
<evidence type="ECO:0000313" key="1">
    <source>
        <dbReference type="EMBL" id="KXT55032.1"/>
    </source>
</evidence>
<dbReference type="PANTHER" id="PTHR11102">
    <property type="entry name" value="SEL-1-LIKE PROTEIN"/>
    <property type="match status" value="1"/>
</dbReference>
<organism evidence="1">
    <name type="scientific">Bacteroides intestinalis</name>
    <dbReference type="NCBI Taxonomy" id="329854"/>
    <lineage>
        <taxon>Bacteria</taxon>
        <taxon>Pseudomonadati</taxon>
        <taxon>Bacteroidota</taxon>
        <taxon>Bacteroidia</taxon>
        <taxon>Bacteroidales</taxon>
        <taxon>Bacteroidaceae</taxon>
        <taxon>Bacteroides</taxon>
    </lineage>
</organism>
<dbReference type="RefSeq" id="WP_022210875.1">
    <property type="nucleotide sequence ID" value="NZ_KQ968671.1"/>
</dbReference>
<dbReference type="Proteomes" id="UP000070319">
    <property type="component" value="Unassembled WGS sequence"/>
</dbReference>
<dbReference type="EMBL" id="LTDF01000033">
    <property type="protein sequence ID" value="KXT55032.1"/>
    <property type="molecule type" value="Genomic_DNA"/>
</dbReference>
<dbReference type="SMART" id="SM00671">
    <property type="entry name" value="SEL1"/>
    <property type="match status" value="15"/>
</dbReference>
<dbReference type="InterPro" id="IPR006597">
    <property type="entry name" value="Sel1-like"/>
</dbReference>
<dbReference type="InterPro" id="IPR011990">
    <property type="entry name" value="TPR-like_helical_dom_sf"/>
</dbReference>
<evidence type="ECO:0000313" key="2">
    <source>
        <dbReference type="Proteomes" id="UP000070319"/>
    </source>
</evidence>
<comment type="caution">
    <text evidence="1">The sequence shown here is derived from an EMBL/GenBank/DDBJ whole genome shotgun (WGS) entry which is preliminary data.</text>
</comment>
<dbReference type="InterPro" id="IPR050767">
    <property type="entry name" value="Sel1_AlgK"/>
</dbReference>
<protein>
    <submittedName>
        <fullName evidence="1">Sel1 repeat protein</fullName>
    </submittedName>
</protein>
<gene>
    <name evidence="1" type="ORF">HMPREF2531_00370</name>
</gene>
<proteinExistence type="predicted"/>
<dbReference type="Gene3D" id="1.25.40.10">
    <property type="entry name" value="Tetratricopeptide repeat domain"/>
    <property type="match status" value="5"/>
</dbReference>
<sequence>MYFAELQKKAEEILQSLGNKLSAINSPEPLLRPVPPYISDVITAMELLENKKYVLNIGKRTFNCGISGETQLRTAAEKGDIYSKIVWGGVNLRKKNYKIGLEQFAQLHEWNIPDDLKNKLLKNFLYPAYLEYGKRCYERSLSEKSSEYLRKEAISCLSKVSTLPEAADMLAECYGGVDSWSTAQAFYEIGAAGGIANSYYSIGYYYHQRDRAPGKAIEWYKKAVAKGHLKSEYFLAECFIATGKYHEATEIFRRLAEKRFMSSPERYIECVERYNLSKGEFYYSIKGLRGDAPEELYQSGLQFEKGDRVAIDFVKAMQFFLRAAEKGHELAQYKLATCYETGKYIEKNIAQAYKWYKRCADQGNAEAAYKVAIVYEWVKYHEKAAHWYEQAANKGYKGALYGQARMLANLKQHQKAHALFMVSIAKKEYVTDCHFFLGKLYANGWGVIQDSVKAIEHFKEAGLSLHVCYTLIGTKGEPAFLYNIGVEYDSGKGVPVNHAKAVQYYLKAAEAGHVLAQYQMGTIYESGAGAEKDYAMAYKWYEKAAMQGHTEAAYKMGKAYTEGVHRIKDKARALDWYRRAALKGCIAAQYELGKEKYLVKEYKDALTWLQTAVNHGNLPANYYLGVMYYHGWGVIKDFDRSFAYFSNAGTFSGTYYFMGMFYYYGYGKLNKNLNKAFWYFRRYEDVNPDKYAEYYLGLCYKNGYGTEKSPQMAFQNFEKSAKKGIKQSQFELGLCYKNGIGTNCSYRFALEWLLKAANQGYAEAQYEVGEMFFNSRLYSIEDAYPVFTAIQWLQKAADQNHKLAVCRLIDIYYDEQQYTKAGKLISVAINKFSYTNAYFYWAVFCHQGIGGYQMNQQKALELYRSFIKYTPYPDSVKKVKMVENAKQFIYELEHPTLNKLKKILGK</sequence>
<dbReference type="PANTHER" id="PTHR11102:SF160">
    <property type="entry name" value="ERAD-ASSOCIATED E3 UBIQUITIN-PROTEIN LIGASE COMPONENT HRD3"/>
    <property type="match status" value="1"/>
</dbReference>
<dbReference type="AlphaFoldDB" id="A0A139LUA0"/>
<dbReference type="SUPFAM" id="SSF81901">
    <property type="entry name" value="HCP-like"/>
    <property type="match status" value="4"/>
</dbReference>
<dbReference type="Pfam" id="PF08238">
    <property type="entry name" value="Sel1"/>
    <property type="match status" value="14"/>
</dbReference>
<reference evidence="1 2" key="1">
    <citation type="submission" date="2016-02" db="EMBL/GenBank/DDBJ databases">
        <authorList>
            <person name="Wen L."/>
            <person name="He K."/>
            <person name="Yang H."/>
        </authorList>
    </citation>
    <scope>NUCLEOTIDE SEQUENCE [LARGE SCALE GENOMIC DNA]</scope>
    <source>
        <strain evidence="1 2">KLE1704</strain>
    </source>
</reference>